<dbReference type="STRING" id="54.SAMN02745121_02021"/>
<dbReference type="AlphaFoldDB" id="A0A1I1W1P3"/>
<organism evidence="1 2">
    <name type="scientific">Nannocystis exedens</name>
    <dbReference type="NCBI Taxonomy" id="54"/>
    <lineage>
        <taxon>Bacteria</taxon>
        <taxon>Pseudomonadati</taxon>
        <taxon>Myxococcota</taxon>
        <taxon>Polyangia</taxon>
        <taxon>Nannocystales</taxon>
        <taxon>Nannocystaceae</taxon>
        <taxon>Nannocystis</taxon>
    </lineage>
</organism>
<protein>
    <submittedName>
        <fullName evidence="1">Uncharacterized protein</fullName>
    </submittedName>
</protein>
<accession>A0A1I1W1P3</accession>
<proteinExistence type="predicted"/>
<sequence>MARAGQHFRAYHRTRNVPTPRCRDCGTTCLLVATFRAGLTHDHFAGGLPRDPARLCAGTLFLVPAASAFLPGDRTVSWHSGSPHPQ</sequence>
<dbReference type="Proteomes" id="UP000199400">
    <property type="component" value="Unassembled WGS sequence"/>
</dbReference>
<evidence type="ECO:0000313" key="2">
    <source>
        <dbReference type="Proteomes" id="UP000199400"/>
    </source>
</evidence>
<gene>
    <name evidence="1" type="ORF">SAMN02745121_02021</name>
</gene>
<name>A0A1I1W1P3_9BACT</name>
<dbReference type="EMBL" id="FOMX01000005">
    <property type="protein sequence ID" value="SFD87213.1"/>
    <property type="molecule type" value="Genomic_DNA"/>
</dbReference>
<reference evidence="2" key="1">
    <citation type="submission" date="2016-10" db="EMBL/GenBank/DDBJ databases">
        <authorList>
            <person name="Varghese N."/>
            <person name="Submissions S."/>
        </authorList>
    </citation>
    <scope>NUCLEOTIDE SEQUENCE [LARGE SCALE GENOMIC DNA]</scope>
    <source>
        <strain evidence="2">ATCC 25963</strain>
    </source>
</reference>
<keyword evidence="2" id="KW-1185">Reference proteome</keyword>
<evidence type="ECO:0000313" key="1">
    <source>
        <dbReference type="EMBL" id="SFD87213.1"/>
    </source>
</evidence>